<proteinExistence type="predicted"/>
<dbReference type="InterPro" id="IPR031139">
    <property type="entry name" value="RPGRIP1_fam"/>
</dbReference>
<dbReference type="PANTHER" id="PTHR14240:SF4">
    <property type="entry name" value="PROTEIN FANTOM"/>
    <property type="match status" value="1"/>
</dbReference>
<dbReference type="EMBL" id="JAIPUX010003776">
    <property type="protein sequence ID" value="KAH0619641.1"/>
    <property type="molecule type" value="Genomic_DNA"/>
</dbReference>
<protein>
    <submittedName>
        <fullName evidence="2">Uncharacterized protein</fullName>
    </submittedName>
</protein>
<reference evidence="2 3" key="1">
    <citation type="journal article" date="2022" name="Gigascience">
        <title>A chromosome-level genome assembly and annotation of the desert horned lizard, Phrynosoma platyrhinos, provides insight into chromosomal rearrangements among reptiles.</title>
        <authorList>
            <person name="Koochekian N."/>
            <person name="Ascanio A."/>
            <person name="Farleigh K."/>
            <person name="Card D.C."/>
            <person name="Schield D.R."/>
            <person name="Castoe T.A."/>
            <person name="Jezkova T."/>
        </authorList>
    </citation>
    <scope>NUCLEOTIDE SEQUENCE [LARGE SCALE GENOMIC DNA]</scope>
    <source>
        <strain evidence="2">NK-2021</strain>
    </source>
</reference>
<evidence type="ECO:0000313" key="2">
    <source>
        <dbReference type="EMBL" id="KAH0619641.1"/>
    </source>
</evidence>
<sequence>MRSGLGPLQKKERNTYLAIQSSAMSAAADETSEDLPVRDVEPSAAQNAKARQTVSRISREELEDRYLRLHEENILLKQHAHKQEDKIKRSCFGLQFLSFPASMGRVV</sequence>
<keyword evidence="3" id="KW-1185">Reference proteome</keyword>
<gene>
    <name evidence="2" type="ORF">JD844_000454</name>
</gene>
<feature type="compositionally biased region" description="Polar residues" evidence="1">
    <location>
        <begin position="44"/>
        <end position="54"/>
    </location>
</feature>
<feature type="region of interest" description="Disordered" evidence="1">
    <location>
        <begin position="27"/>
        <end position="54"/>
    </location>
</feature>
<accession>A0ABQ7SQS1</accession>
<evidence type="ECO:0000256" key="1">
    <source>
        <dbReference type="SAM" id="MobiDB-lite"/>
    </source>
</evidence>
<organism evidence="2 3">
    <name type="scientific">Phrynosoma platyrhinos</name>
    <name type="common">Desert horned lizard</name>
    <dbReference type="NCBI Taxonomy" id="52577"/>
    <lineage>
        <taxon>Eukaryota</taxon>
        <taxon>Metazoa</taxon>
        <taxon>Chordata</taxon>
        <taxon>Craniata</taxon>
        <taxon>Vertebrata</taxon>
        <taxon>Euteleostomi</taxon>
        <taxon>Lepidosauria</taxon>
        <taxon>Squamata</taxon>
        <taxon>Bifurcata</taxon>
        <taxon>Unidentata</taxon>
        <taxon>Episquamata</taxon>
        <taxon>Toxicofera</taxon>
        <taxon>Iguania</taxon>
        <taxon>Phrynosomatidae</taxon>
        <taxon>Phrynosomatinae</taxon>
        <taxon>Phrynosoma</taxon>
    </lineage>
</organism>
<name>A0ABQ7SQS1_PHRPL</name>
<evidence type="ECO:0000313" key="3">
    <source>
        <dbReference type="Proteomes" id="UP000826234"/>
    </source>
</evidence>
<dbReference type="Proteomes" id="UP000826234">
    <property type="component" value="Unassembled WGS sequence"/>
</dbReference>
<dbReference type="PANTHER" id="PTHR14240">
    <property type="entry name" value="RETINITIS PIGMENTOSA GTPASE REGULATOR-INTERACTING PROTEIN"/>
    <property type="match status" value="1"/>
</dbReference>
<comment type="caution">
    <text evidence="2">The sequence shown here is derived from an EMBL/GenBank/DDBJ whole genome shotgun (WGS) entry which is preliminary data.</text>
</comment>